<keyword evidence="3 9" id="KW-0274">FAD</keyword>
<evidence type="ECO:0000313" key="15">
    <source>
        <dbReference type="Proteomes" id="UP000246351"/>
    </source>
</evidence>
<dbReference type="InterPro" id="IPR001100">
    <property type="entry name" value="Pyr_nuc-diS_OxRdtase"/>
</dbReference>
<dbReference type="PANTHER" id="PTHR43014">
    <property type="entry name" value="MERCURIC REDUCTASE"/>
    <property type="match status" value="1"/>
</dbReference>
<dbReference type="NCBIfam" id="NF041853">
    <property type="entry name" value="hythiocyan_redase_MerA"/>
    <property type="match status" value="1"/>
</dbReference>
<dbReference type="Gene3D" id="3.30.390.30">
    <property type="match status" value="1"/>
</dbReference>
<dbReference type="SUPFAM" id="SSF51905">
    <property type="entry name" value="FAD/NAD(P)-binding domain"/>
    <property type="match status" value="1"/>
</dbReference>
<dbReference type="Gene3D" id="3.50.50.60">
    <property type="entry name" value="FAD/NAD(P)-binding domain"/>
    <property type="match status" value="2"/>
</dbReference>
<dbReference type="AlphaFoldDB" id="A0A2P4NFR4"/>
<dbReference type="EMBL" id="QEIV01000448">
    <property type="protein sequence ID" value="PWZ98914.1"/>
    <property type="molecule type" value="Genomic_DNA"/>
</dbReference>
<gene>
    <name evidence="14" type="ORF">DD924_05490</name>
</gene>
<feature type="domain" description="Pyridine nucleotide-disulphide oxidoreductase dimerisation" evidence="12">
    <location>
        <begin position="330"/>
        <end position="437"/>
    </location>
</feature>
<feature type="binding site" evidence="9">
    <location>
        <position position="190"/>
    </location>
    <ligand>
        <name>NAD(+)</name>
        <dbReference type="ChEBI" id="CHEBI:57540"/>
    </ligand>
</feature>
<evidence type="ECO:0000256" key="1">
    <source>
        <dbReference type="ARBA" id="ARBA00007532"/>
    </source>
</evidence>
<dbReference type="Pfam" id="PF07992">
    <property type="entry name" value="Pyr_redox_2"/>
    <property type="match status" value="1"/>
</dbReference>
<dbReference type="GO" id="GO:0003955">
    <property type="term" value="F:NAD(P)H dehydrogenase (quinone) activity"/>
    <property type="evidence" value="ECO:0007669"/>
    <property type="project" value="TreeGrafter"/>
</dbReference>
<feature type="binding site" evidence="9">
    <location>
        <position position="294"/>
    </location>
    <ligand>
        <name>FAD</name>
        <dbReference type="ChEBI" id="CHEBI:57692"/>
    </ligand>
</feature>
<keyword evidence="7 11" id="KW-0676">Redox-active center</keyword>
<evidence type="ECO:0000256" key="4">
    <source>
        <dbReference type="ARBA" id="ARBA00022857"/>
    </source>
</evidence>
<name>A0A2P4NFR4_STAPS</name>
<dbReference type="PANTHER" id="PTHR43014:SF4">
    <property type="entry name" value="PYRIDINE NUCLEOTIDE-DISULFIDE OXIDOREDUCTASE RCLA-RELATED"/>
    <property type="match status" value="1"/>
</dbReference>
<evidence type="ECO:0000256" key="11">
    <source>
        <dbReference type="RuleBase" id="RU003691"/>
    </source>
</evidence>
<evidence type="ECO:0000313" key="14">
    <source>
        <dbReference type="EMBL" id="PWZ98914.1"/>
    </source>
</evidence>
<evidence type="ECO:0000256" key="7">
    <source>
        <dbReference type="ARBA" id="ARBA00023284"/>
    </source>
</evidence>
<dbReference type="STRING" id="937773.SPSINT_2310"/>
<dbReference type="RefSeq" id="WP_014612809.1">
    <property type="nucleotide sequence ID" value="NZ_BAAFIX010000007.1"/>
</dbReference>
<dbReference type="PRINTS" id="PR00368">
    <property type="entry name" value="FADPNR"/>
</dbReference>
<dbReference type="Proteomes" id="UP000246351">
    <property type="component" value="Unassembled WGS sequence"/>
</dbReference>
<dbReference type="InterPro" id="IPR023753">
    <property type="entry name" value="FAD/NAD-binding_dom"/>
</dbReference>
<organism evidence="14 15">
    <name type="scientific">Staphylococcus pseudintermedius</name>
    <dbReference type="NCBI Taxonomy" id="283734"/>
    <lineage>
        <taxon>Bacteria</taxon>
        <taxon>Bacillati</taxon>
        <taxon>Bacillota</taxon>
        <taxon>Bacilli</taxon>
        <taxon>Bacillales</taxon>
        <taxon>Staphylococcaceae</taxon>
        <taxon>Staphylococcus</taxon>
        <taxon>Staphylococcus intermedius group</taxon>
    </lineage>
</organism>
<evidence type="ECO:0000256" key="2">
    <source>
        <dbReference type="ARBA" id="ARBA00022630"/>
    </source>
</evidence>
<evidence type="ECO:0000259" key="12">
    <source>
        <dbReference type="Pfam" id="PF02852"/>
    </source>
</evidence>
<dbReference type="GO" id="GO:0050660">
    <property type="term" value="F:flavin adenine dinucleotide binding"/>
    <property type="evidence" value="ECO:0007669"/>
    <property type="project" value="TreeGrafter"/>
</dbReference>
<dbReference type="GO" id="GO:0016668">
    <property type="term" value="F:oxidoreductase activity, acting on a sulfur group of donors, NAD(P) as acceptor"/>
    <property type="evidence" value="ECO:0007669"/>
    <property type="project" value="InterPro"/>
</dbReference>
<dbReference type="PIRSF" id="PIRSF000350">
    <property type="entry name" value="Mercury_reductase_MerA"/>
    <property type="match status" value="1"/>
</dbReference>
<comment type="cofactor">
    <cofactor evidence="9">
        <name>FAD</name>
        <dbReference type="ChEBI" id="CHEBI:57692"/>
    </cofactor>
    <text evidence="9">Binds 1 FAD per subunit.</text>
</comment>
<comment type="similarity">
    <text evidence="1 11">Belongs to the class-I pyridine nucleotide-disulfide oxidoreductase family.</text>
</comment>
<evidence type="ECO:0000256" key="5">
    <source>
        <dbReference type="ARBA" id="ARBA00023002"/>
    </source>
</evidence>
<evidence type="ECO:0000256" key="9">
    <source>
        <dbReference type="PIRSR" id="PIRSR000350-3"/>
    </source>
</evidence>
<keyword evidence="2 11" id="KW-0285">Flavoprotein</keyword>
<keyword evidence="9" id="KW-0520">NAD</keyword>
<dbReference type="SUPFAM" id="SSF55424">
    <property type="entry name" value="FAD/NAD-linked reductases, dimerisation (C-terminal) domain"/>
    <property type="match status" value="1"/>
</dbReference>
<dbReference type="PROSITE" id="PS00076">
    <property type="entry name" value="PYRIDINE_REDOX_1"/>
    <property type="match status" value="1"/>
</dbReference>
<evidence type="ECO:0000256" key="3">
    <source>
        <dbReference type="ARBA" id="ARBA00022827"/>
    </source>
</evidence>
<keyword evidence="6" id="KW-1015">Disulfide bond</keyword>
<dbReference type="PRINTS" id="PR00411">
    <property type="entry name" value="PNDRDTASEI"/>
</dbReference>
<feature type="active site" description="Proton acceptor" evidence="8">
    <location>
        <position position="428"/>
    </location>
</feature>
<evidence type="ECO:0000259" key="13">
    <source>
        <dbReference type="Pfam" id="PF07992"/>
    </source>
</evidence>
<comment type="caution">
    <text evidence="14">The sequence shown here is derived from an EMBL/GenBank/DDBJ whole genome shotgun (WGS) entry which is preliminary data.</text>
</comment>
<keyword evidence="4" id="KW-0521">NADP</keyword>
<dbReference type="InterPro" id="IPR012999">
    <property type="entry name" value="Pyr_OxRdtase_I_AS"/>
</dbReference>
<protein>
    <submittedName>
        <fullName evidence="14">FAD-containing oxidoreductase</fullName>
    </submittedName>
</protein>
<keyword evidence="5 11" id="KW-0560">Oxidoreductase</keyword>
<reference evidence="14 15" key="1">
    <citation type="journal article" date="2018" name="Vet. Microbiol.">
        <title>Clonal diversity and geographic distribution of methicillin-resistant Staphylococcus pseudintermedius from Australian animals: Discovery of novel sequence types.</title>
        <authorList>
            <person name="Worthing K.A."/>
            <person name="Abraham S."/>
            <person name="Coombs G.W."/>
            <person name="Pang S."/>
            <person name="Saputra S."/>
            <person name="Jordan D."/>
            <person name="Trott D.J."/>
            <person name="Norris J.M."/>
        </authorList>
    </citation>
    <scope>NUCLEOTIDE SEQUENCE [LARGE SCALE GENOMIC DNA]</scope>
    <source>
        <strain evidence="14 15">ST71 3</strain>
    </source>
</reference>
<dbReference type="InterPro" id="IPR004099">
    <property type="entry name" value="Pyr_nucl-diS_OxRdtase_dimer"/>
</dbReference>
<feature type="binding site" evidence="9">
    <location>
        <position position="52"/>
    </location>
    <ligand>
        <name>FAD</name>
        <dbReference type="ChEBI" id="CHEBI:57692"/>
    </ligand>
</feature>
<sequence>MNQYDLIVVGFGKAGKTLAKFAAQQGKSVAVIEKSAEMYGGTCINIGCIPSKVLVHDGIEAASFNDAMQRKRDVVNALNSKNYHNLADEETVDVINMTASFKSAHAIDLLNAQGEAVQTIEGKNIVINTGAKSVIPNIKGIDTSQRVYDSKAIMDLTQQPKRLVIVGGGYIALEFASIFANFGTTVTVLERSDQILKREDAVIAQQVTEDLTQKGIQFIYNAETEAIEDEADVTKVVTNQGTFEADAVLVATGRKPNTEGLNLEAAGVQLGQRGEIIVNDKLQTSVDHIYAVGDVHGGLQFTYISLDDFRIVKSQLFGDGKRTLAQRGVVPYTMFIDPPMARVGMTATEAREKGYDILENQVAVNTMPRHKINNDTRGLFKAVVDAKSGQVLGATLYGQQSEELINIVKLAIDQQLPYAVLRDNIYTHPTMAESFNDLFNV</sequence>
<dbReference type="InterPro" id="IPR016156">
    <property type="entry name" value="FAD/NAD-linked_Rdtase_dimer_sf"/>
</dbReference>
<dbReference type="NCBIfam" id="NF005572">
    <property type="entry name" value="PRK07251.1"/>
    <property type="match status" value="1"/>
</dbReference>
<accession>A0A2P4NFR4</accession>
<dbReference type="Pfam" id="PF02852">
    <property type="entry name" value="Pyr_redox_dim"/>
    <property type="match status" value="1"/>
</dbReference>
<feature type="disulfide bond" description="Redox-active" evidence="10">
    <location>
        <begin position="43"/>
        <end position="48"/>
    </location>
</feature>
<evidence type="ECO:0000256" key="8">
    <source>
        <dbReference type="PIRSR" id="PIRSR000350-2"/>
    </source>
</evidence>
<evidence type="ECO:0000256" key="6">
    <source>
        <dbReference type="ARBA" id="ARBA00023157"/>
    </source>
</evidence>
<proteinExistence type="inferred from homology"/>
<feature type="binding site" evidence="9">
    <location>
        <begin position="167"/>
        <end position="174"/>
    </location>
    <ligand>
        <name>NAD(+)</name>
        <dbReference type="ChEBI" id="CHEBI:57540"/>
    </ligand>
</feature>
<feature type="binding site" evidence="9">
    <location>
        <position position="253"/>
    </location>
    <ligand>
        <name>NAD(+)</name>
        <dbReference type="ChEBI" id="CHEBI:57540"/>
    </ligand>
</feature>
<evidence type="ECO:0000256" key="10">
    <source>
        <dbReference type="PIRSR" id="PIRSR000350-4"/>
    </source>
</evidence>
<keyword evidence="9" id="KW-0547">Nucleotide-binding</keyword>
<dbReference type="InterPro" id="IPR036188">
    <property type="entry name" value="FAD/NAD-bd_sf"/>
</dbReference>
<feature type="domain" description="FAD/NAD(P)-binding" evidence="13">
    <location>
        <begin position="4"/>
        <end position="303"/>
    </location>
</feature>
<dbReference type="FunFam" id="3.30.390.30:FF:000001">
    <property type="entry name" value="Dihydrolipoyl dehydrogenase"/>
    <property type="match status" value="1"/>
</dbReference>